<accession>A0A914YC04</accession>
<feature type="region of interest" description="Disordered" evidence="1">
    <location>
        <begin position="66"/>
        <end position="91"/>
    </location>
</feature>
<evidence type="ECO:0000256" key="1">
    <source>
        <dbReference type="SAM" id="MobiDB-lite"/>
    </source>
</evidence>
<sequence length="91" mass="10080">MKSKESQSVVFELTFQGLIGIVTRISHIILDNKPINSTTDAPPLHHSTNQQKDFDTLFHDNELIGADFPLTEENSTSTTSSPNKGSTQDKH</sequence>
<feature type="region of interest" description="Disordered" evidence="1">
    <location>
        <begin position="33"/>
        <end position="54"/>
    </location>
</feature>
<feature type="compositionally biased region" description="Polar residues" evidence="1">
    <location>
        <begin position="34"/>
        <end position="51"/>
    </location>
</feature>
<dbReference type="Proteomes" id="UP000887577">
    <property type="component" value="Unplaced"/>
</dbReference>
<proteinExistence type="predicted"/>
<keyword evidence="2" id="KW-1185">Reference proteome</keyword>
<name>A0A914YC04_9BILA</name>
<evidence type="ECO:0000313" key="2">
    <source>
        <dbReference type="Proteomes" id="UP000887577"/>
    </source>
</evidence>
<dbReference type="WBParaSite" id="PSU_v2.g16815.t1">
    <property type="protein sequence ID" value="PSU_v2.g16815.t1"/>
    <property type="gene ID" value="PSU_v2.g16815"/>
</dbReference>
<reference evidence="3" key="1">
    <citation type="submission" date="2022-11" db="UniProtKB">
        <authorList>
            <consortium name="WormBaseParasite"/>
        </authorList>
    </citation>
    <scope>IDENTIFICATION</scope>
</reference>
<feature type="compositionally biased region" description="Low complexity" evidence="1">
    <location>
        <begin position="71"/>
        <end position="91"/>
    </location>
</feature>
<protein>
    <submittedName>
        <fullName evidence="3">Uncharacterized protein</fullName>
    </submittedName>
</protein>
<organism evidence="2 3">
    <name type="scientific">Panagrolaimus superbus</name>
    <dbReference type="NCBI Taxonomy" id="310955"/>
    <lineage>
        <taxon>Eukaryota</taxon>
        <taxon>Metazoa</taxon>
        <taxon>Ecdysozoa</taxon>
        <taxon>Nematoda</taxon>
        <taxon>Chromadorea</taxon>
        <taxon>Rhabditida</taxon>
        <taxon>Tylenchina</taxon>
        <taxon>Panagrolaimomorpha</taxon>
        <taxon>Panagrolaimoidea</taxon>
        <taxon>Panagrolaimidae</taxon>
        <taxon>Panagrolaimus</taxon>
    </lineage>
</organism>
<evidence type="ECO:0000313" key="3">
    <source>
        <dbReference type="WBParaSite" id="PSU_v2.g16815.t1"/>
    </source>
</evidence>
<dbReference type="AlphaFoldDB" id="A0A914YC04"/>